<dbReference type="Gene3D" id="3.40.50.360">
    <property type="match status" value="1"/>
</dbReference>
<comment type="caution">
    <text evidence="1">The sequence shown here is derived from an EMBL/GenBank/DDBJ whole genome shotgun (WGS) entry which is preliminary data.</text>
</comment>
<dbReference type="InterPro" id="IPR029039">
    <property type="entry name" value="Flavoprotein-like_sf"/>
</dbReference>
<reference evidence="1" key="1">
    <citation type="submission" date="2021-04" db="EMBL/GenBank/DDBJ databases">
        <title>Sequencing of actinobacteria type strains.</title>
        <authorList>
            <person name="Nguyen G.-S."/>
            <person name="Wentzel A."/>
        </authorList>
    </citation>
    <scope>NUCLEOTIDE SEQUENCE</scope>
    <source>
        <strain evidence="1">DSM 42095</strain>
    </source>
</reference>
<sequence length="62" mass="6231">MKRWPGPLAAPAGPEDVAWADTVLFGAPARLGAVAGTLTGFLQSLADGLGPAPLRDKPCGGF</sequence>
<evidence type="ECO:0000313" key="2">
    <source>
        <dbReference type="Proteomes" id="UP000675554"/>
    </source>
</evidence>
<dbReference type="SUPFAM" id="SSF52218">
    <property type="entry name" value="Flavoproteins"/>
    <property type="match status" value="1"/>
</dbReference>
<accession>A0A8T4IYN9</accession>
<organism evidence="1 2">
    <name type="scientific">Streptomyces daliensis</name>
    <dbReference type="NCBI Taxonomy" id="299421"/>
    <lineage>
        <taxon>Bacteria</taxon>
        <taxon>Bacillati</taxon>
        <taxon>Actinomycetota</taxon>
        <taxon>Actinomycetes</taxon>
        <taxon>Kitasatosporales</taxon>
        <taxon>Streptomycetaceae</taxon>
        <taxon>Streptomyces</taxon>
    </lineage>
</organism>
<name>A0A8T4IYN9_9ACTN</name>
<proteinExistence type="predicted"/>
<keyword evidence="2" id="KW-1185">Reference proteome</keyword>
<dbReference type="AlphaFoldDB" id="A0A8T4IYN9"/>
<evidence type="ECO:0000313" key="1">
    <source>
        <dbReference type="EMBL" id="MBR7676470.1"/>
    </source>
</evidence>
<protein>
    <submittedName>
        <fullName evidence="1">NAD(P)H dehydrogenase</fullName>
    </submittedName>
</protein>
<dbReference type="Proteomes" id="UP000675554">
    <property type="component" value="Unassembled WGS sequence"/>
</dbReference>
<gene>
    <name evidence="1" type="ORF">KDA82_26370</name>
</gene>
<dbReference type="EMBL" id="JAGSMN010000667">
    <property type="protein sequence ID" value="MBR7676470.1"/>
    <property type="molecule type" value="Genomic_DNA"/>
</dbReference>
<feature type="non-terminal residue" evidence="1">
    <location>
        <position position="62"/>
    </location>
</feature>